<sequence length="135" mass="15052">MELACEAARLATKAVDYDKGCYTAAAAYYYNEAAKLLQDAAEAVDEKREEWIKKSSEYRARATTLLKPKSQTELQKPHKLVLTKSRFLFGQAVEAEELNEIEEAIRLYTEAVELAFNGGGVKVDILQSGISCLIK</sequence>
<dbReference type="EMBL" id="ACPB03020268">
    <property type="status" value="NOT_ANNOTATED_CDS"/>
    <property type="molecule type" value="Genomic_DNA"/>
</dbReference>
<protein>
    <submittedName>
        <fullName evidence="1">Uncharacterized protein</fullName>
    </submittedName>
</protein>
<dbReference type="STRING" id="13249.T1IDL7"/>
<dbReference type="AlphaFoldDB" id="T1IDL7"/>
<dbReference type="HOGENOM" id="CLU_1888336_0_0_1"/>
<dbReference type="InParanoid" id="T1IDL7"/>
<evidence type="ECO:0000313" key="2">
    <source>
        <dbReference type="Proteomes" id="UP000015103"/>
    </source>
</evidence>
<dbReference type="VEuPathDB" id="VectorBase:RPRC014387"/>
<dbReference type="SUPFAM" id="SSF116846">
    <property type="entry name" value="MIT domain"/>
    <property type="match status" value="2"/>
</dbReference>
<keyword evidence="2" id="KW-1185">Reference proteome</keyword>
<dbReference type="eggNOG" id="KOG0045">
    <property type="taxonomic scope" value="Eukaryota"/>
</dbReference>
<evidence type="ECO:0000313" key="1">
    <source>
        <dbReference type="EnsemblMetazoa" id="RPRC014387-PA"/>
    </source>
</evidence>
<accession>T1IDL7</accession>
<name>T1IDL7_RHOPR</name>
<dbReference type="EnsemblMetazoa" id="RPRC014387-RA">
    <property type="protein sequence ID" value="RPRC014387-PA"/>
    <property type="gene ID" value="RPRC014387"/>
</dbReference>
<dbReference type="Proteomes" id="UP000015103">
    <property type="component" value="Unassembled WGS sequence"/>
</dbReference>
<reference evidence="1" key="1">
    <citation type="submission" date="2015-05" db="UniProtKB">
        <authorList>
            <consortium name="EnsemblMetazoa"/>
        </authorList>
    </citation>
    <scope>IDENTIFICATION</scope>
</reference>
<dbReference type="InterPro" id="IPR036181">
    <property type="entry name" value="MIT_dom_sf"/>
</dbReference>
<organism evidence="1 2">
    <name type="scientific">Rhodnius prolixus</name>
    <name type="common">Triatomid bug</name>
    <dbReference type="NCBI Taxonomy" id="13249"/>
    <lineage>
        <taxon>Eukaryota</taxon>
        <taxon>Metazoa</taxon>
        <taxon>Ecdysozoa</taxon>
        <taxon>Arthropoda</taxon>
        <taxon>Hexapoda</taxon>
        <taxon>Insecta</taxon>
        <taxon>Pterygota</taxon>
        <taxon>Neoptera</taxon>
        <taxon>Paraneoptera</taxon>
        <taxon>Hemiptera</taxon>
        <taxon>Heteroptera</taxon>
        <taxon>Panheteroptera</taxon>
        <taxon>Cimicomorpha</taxon>
        <taxon>Reduviidae</taxon>
        <taxon>Triatominae</taxon>
        <taxon>Rhodnius</taxon>
    </lineage>
</organism>
<proteinExistence type="predicted"/>